<dbReference type="HOGENOM" id="CLU_2216118_0_0_1"/>
<name>A0A0C3CBZ1_HEBCY</name>
<evidence type="ECO:0000313" key="2">
    <source>
        <dbReference type="EMBL" id="KIM41759.1"/>
    </source>
</evidence>
<feature type="compositionally biased region" description="Polar residues" evidence="1">
    <location>
        <begin position="7"/>
        <end position="25"/>
    </location>
</feature>
<evidence type="ECO:0000313" key="3">
    <source>
        <dbReference type="Proteomes" id="UP000053424"/>
    </source>
</evidence>
<gene>
    <name evidence="2" type="ORF">M413DRAFT_445000</name>
</gene>
<feature type="region of interest" description="Disordered" evidence="1">
    <location>
        <begin position="1"/>
        <end position="29"/>
    </location>
</feature>
<protein>
    <submittedName>
        <fullName evidence="2">Uncharacterized protein</fullName>
    </submittedName>
</protein>
<organism evidence="2 3">
    <name type="scientific">Hebeloma cylindrosporum</name>
    <dbReference type="NCBI Taxonomy" id="76867"/>
    <lineage>
        <taxon>Eukaryota</taxon>
        <taxon>Fungi</taxon>
        <taxon>Dikarya</taxon>
        <taxon>Basidiomycota</taxon>
        <taxon>Agaricomycotina</taxon>
        <taxon>Agaricomycetes</taxon>
        <taxon>Agaricomycetidae</taxon>
        <taxon>Agaricales</taxon>
        <taxon>Agaricineae</taxon>
        <taxon>Hymenogastraceae</taxon>
        <taxon>Hebeloma</taxon>
    </lineage>
</organism>
<reference evidence="2 3" key="1">
    <citation type="submission" date="2014-04" db="EMBL/GenBank/DDBJ databases">
        <authorList>
            <consortium name="DOE Joint Genome Institute"/>
            <person name="Kuo A."/>
            <person name="Gay G."/>
            <person name="Dore J."/>
            <person name="Kohler A."/>
            <person name="Nagy L.G."/>
            <person name="Floudas D."/>
            <person name="Copeland A."/>
            <person name="Barry K.W."/>
            <person name="Cichocki N."/>
            <person name="Veneault-Fourrey C."/>
            <person name="LaButti K."/>
            <person name="Lindquist E.A."/>
            <person name="Lipzen A."/>
            <person name="Lundell T."/>
            <person name="Morin E."/>
            <person name="Murat C."/>
            <person name="Sun H."/>
            <person name="Tunlid A."/>
            <person name="Henrissat B."/>
            <person name="Grigoriev I.V."/>
            <person name="Hibbett D.S."/>
            <person name="Martin F."/>
            <person name="Nordberg H.P."/>
            <person name="Cantor M.N."/>
            <person name="Hua S.X."/>
        </authorList>
    </citation>
    <scope>NUCLEOTIDE SEQUENCE [LARGE SCALE GENOMIC DNA]</scope>
    <source>
        <strain evidence="3">h7</strain>
    </source>
</reference>
<dbReference type="EMBL" id="KN831779">
    <property type="protein sequence ID" value="KIM41759.1"/>
    <property type="molecule type" value="Genomic_DNA"/>
</dbReference>
<sequence length="107" mass="12116">MSKPSMPASNPSFAYINKGSQNGDPNNWEWTRESRRRWELAEEPWREFRSKWYGAESRPPHGGSVLGSQDICAIVTRLKDQLSDGPPPMKARKMAVGQTWTASKPLV</sequence>
<reference evidence="3" key="2">
    <citation type="submission" date="2015-01" db="EMBL/GenBank/DDBJ databases">
        <title>Evolutionary Origins and Diversification of the Mycorrhizal Mutualists.</title>
        <authorList>
            <consortium name="DOE Joint Genome Institute"/>
            <consortium name="Mycorrhizal Genomics Consortium"/>
            <person name="Kohler A."/>
            <person name="Kuo A."/>
            <person name="Nagy L.G."/>
            <person name="Floudas D."/>
            <person name="Copeland A."/>
            <person name="Barry K.W."/>
            <person name="Cichocki N."/>
            <person name="Veneault-Fourrey C."/>
            <person name="LaButti K."/>
            <person name="Lindquist E.A."/>
            <person name="Lipzen A."/>
            <person name="Lundell T."/>
            <person name="Morin E."/>
            <person name="Murat C."/>
            <person name="Riley R."/>
            <person name="Ohm R."/>
            <person name="Sun H."/>
            <person name="Tunlid A."/>
            <person name="Henrissat B."/>
            <person name="Grigoriev I.V."/>
            <person name="Hibbett D.S."/>
            <person name="Martin F."/>
        </authorList>
    </citation>
    <scope>NUCLEOTIDE SEQUENCE [LARGE SCALE GENOMIC DNA]</scope>
    <source>
        <strain evidence="3">h7</strain>
    </source>
</reference>
<evidence type="ECO:0000256" key="1">
    <source>
        <dbReference type="SAM" id="MobiDB-lite"/>
    </source>
</evidence>
<dbReference type="AlphaFoldDB" id="A0A0C3CBZ1"/>
<keyword evidence="3" id="KW-1185">Reference proteome</keyword>
<dbReference type="Proteomes" id="UP000053424">
    <property type="component" value="Unassembled WGS sequence"/>
</dbReference>
<feature type="region of interest" description="Disordered" evidence="1">
    <location>
        <begin position="81"/>
        <end position="107"/>
    </location>
</feature>
<feature type="compositionally biased region" description="Polar residues" evidence="1">
    <location>
        <begin position="98"/>
        <end position="107"/>
    </location>
</feature>
<feature type="non-terminal residue" evidence="2">
    <location>
        <position position="1"/>
    </location>
</feature>
<proteinExistence type="predicted"/>
<accession>A0A0C3CBZ1</accession>